<dbReference type="Proteomes" id="UP001642409">
    <property type="component" value="Unassembled WGS sequence"/>
</dbReference>
<reference evidence="5 9" key="2">
    <citation type="submission" date="2024-07" db="EMBL/GenBank/DDBJ databases">
        <authorList>
            <person name="Akdeniz Z."/>
        </authorList>
    </citation>
    <scope>NUCLEOTIDE SEQUENCE [LARGE SCALE GENOMIC DNA]</scope>
</reference>
<dbReference type="EMBL" id="CATOUU010000799">
    <property type="protein sequence ID" value="CAI9949507.1"/>
    <property type="molecule type" value="Genomic_DNA"/>
</dbReference>
<evidence type="ECO:0000313" key="9">
    <source>
        <dbReference type="Proteomes" id="UP001642409"/>
    </source>
</evidence>
<name>A0AA86QAU9_9EUKA</name>
<evidence type="ECO:0000313" key="4">
    <source>
        <dbReference type="EMBL" id="CAI9963516.1"/>
    </source>
</evidence>
<gene>
    <name evidence="5" type="ORF">HINF_LOCUS27304</name>
    <name evidence="1" type="ORF">HINF_LOCUS31838</name>
    <name evidence="2" type="ORF">HINF_LOCUS37147</name>
    <name evidence="3" type="ORF">HINF_LOCUS37152</name>
    <name evidence="6" type="ORF">HINF_LOCUS39606</name>
    <name evidence="4" type="ORF">HINF_LOCUS51161</name>
    <name evidence="7" type="ORF">HINF_LOCUS66856</name>
    <name evidence="8" type="ORF">HINF_LOCUS66861</name>
</gene>
<sequence>MNLKYCDFWMQANYYMNKRTNHCYIRLSPASKYARGVFLVCTNEATREAAIWRALVLYNIHCTQQLSEPMNIFSSTTIWSRSNLIFVSSPRLFLREAVSPPAHCHITPSPPCWDFWRVFEVRVQNQAFGYIWFQMNWSGLFRNWNLRIPLYVQQTTPSND</sequence>
<evidence type="ECO:0000313" key="2">
    <source>
        <dbReference type="EMBL" id="CAI9949502.1"/>
    </source>
</evidence>
<dbReference type="EMBL" id="CAXDID020000455">
    <property type="protein sequence ID" value="CAL6093239.1"/>
    <property type="molecule type" value="Genomic_DNA"/>
</dbReference>
<dbReference type="EMBL" id="CAXDID020000455">
    <property type="protein sequence ID" value="CAL6093234.1"/>
    <property type="molecule type" value="Genomic_DNA"/>
</dbReference>
<evidence type="ECO:0000313" key="3">
    <source>
        <dbReference type="EMBL" id="CAI9949507.1"/>
    </source>
</evidence>
<protein>
    <submittedName>
        <fullName evidence="5">Hypothetical_protein</fullName>
    </submittedName>
</protein>
<organism evidence="2">
    <name type="scientific">Hexamita inflata</name>
    <dbReference type="NCBI Taxonomy" id="28002"/>
    <lineage>
        <taxon>Eukaryota</taxon>
        <taxon>Metamonada</taxon>
        <taxon>Diplomonadida</taxon>
        <taxon>Hexamitidae</taxon>
        <taxon>Hexamitinae</taxon>
        <taxon>Hexamita</taxon>
    </lineage>
</organism>
<evidence type="ECO:0000313" key="7">
    <source>
        <dbReference type="EMBL" id="CAL6093234.1"/>
    </source>
</evidence>
<accession>A0AA86QAU9</accession>
<reference evidence="2" key="1">
    <citation type="submission" date="2023-06" db="EMBL/GenBank/DDBJ databases">
        <authorList>
            <person name="Kurt Z."/>
        </authorList>
    </citation>
    <scope>NUCLEOTIDE SEQUENCE</scope>
</reference>
<proteinExistence type="predicted"/>
<dbReference type="EMBL" id="CAXDID020000085">
    <property type="protein sequence ID" value="CAL6020183.1"/>
    <property type="molecule type" value="Genomic_DNA"/>
</dbReference>
<dbReference type="EMBL" id="CATOUU010000799">
    <property type="protein sequence ID" value="CAI9949502.1"/>
    <property type="molecule type" value="Genomic_DNA"/>
</dbReference>
<evidence type="ECO:0000313" key="1">
    <source>
        <dbReference type="EMBL" id="CAI9944193.1"/>
    </source>
</evidence>
<dbReference type="EMBL" id="CATOUU010000722">
    <property type="protein sequence ID" value="CAI9944193.1"/>
    <property type="molecule type" value="Genomic_DNA"/>
</dbReference>
<evidence type="ECO:0000313" key="5">
    <source>
        <dbReference type="EMBL" id="CAL6020183.1"/>
    </source>
</evidence>
<dbReference type="AlphaFoldDB" id="A0AA86QAU9"/>
<evidence type="ECO:0000313" key="8">
    <source>
        <dbReference type="EMBL" id="CAL6093239.1"/>
    </source>
</evidence>
<keyword evidence="9" id="KW-1185">Reference proteome</keyword>
<evidence type="ECO:0000313" key="6">
    <source>
        <dbReference type="EMBL" id="CAL6042473.1"/>
    </source>
</evidence>
<dbReference type="EMBL" id="CATOUU010000969">
    <property type="protein sequence ID" value="CAI9963516.1"/>
    <property type="molecule type" value="Genomic_DNA"/>
</dbReference>
<dbReference type="EMBL" id="CAXDID020000154">
    <property type="protein sequence ID" value="CAL6042473.1"/>
    <property type="molecule type" value="Genomic_DNA"/>
</dbReference>
<comment type="caution">
    <text evidence="2">The sequence shown here is derived from an EMBL/GenBank/DDBJ whole genome shotgun (WGS) entry which is preliminary data.</text>
</comment>